<evidence type="ECO:0000259" key="1">
    <source>
        <dbReference type="Pfam" id="PF24693"/>
    </source>
</evidence>
<dbReference type="Proteomes" id="UP000181686">
    <property type="component" value="Unassembled WGS sequence"/>
</dbReference>
<dbReference type="EMBL" id="MDGK01000053">
    <property type="protein sequence ID" value="OIN05984.1"/>
    <property type="molecule type" value="Genomic_DNA"/>
</dbReference>
<dbReference type="Proteomes" id="UP000182654">
    <property type="component" value="Chromosome I"/>
</dbReference>
<reference evidence="2 4" key="1">
    <citation type="submission" date="2016-08" db="EMBL/GenBank/DDBJ databases">
        <title>Draft genome sequence of the type strain of Pseudomonas extremorientalis LMG 19695T isolated from drinking water reservoir.</title>
        <authorList>
            <person name="Tambong J.T."/>
        </authorList>
    </citation>
    <scope>NUCLEOTIDE SEQUENCE [LARGE SCALE GENOMIC DNA]</scope>
    <source>
        <strain evidence="2 4">LMG 19695</strain>
    </source>
</reference>
<dbReference type="AlphaFoldDB" id="A0A1H0WJM7"/>
<gene>
    <name evidence="2" type="ORF">BFN10_20615</name>
    <name evidence="3" type="ORF">SAMN04490184_5792</name>
</gene>
<organism evidence="2 4">
    <name type="scientific">Pseudomonas extremorientalis</name>
    <dbReference type="NCBI Taxonomy" id="169669"/>
    <lineage>
        <taxon>Bacteria</taxon>
        <taxon>Pseudomonadati</taxon>
        <taxon>Pseudomonadota</taxon>
        <taxon>Gammaproteobacteria</taxon>
        <taxon>Pseudomonadales</taxon>
        <taxon>Pseudomonadaceae</taxon>
        <taxon>Pseudomonas</taxon>
    </lineage>
</organism>
<proteinExistence type="predicted"/>
<dbReference type="Pfam" id="PF24693">
    <property type="entry name" value="DUF7660"/>
    <property type="match status" value="1"/>
</dbReference>
<dbReference type="RefSeq" id="WP_071491207.1">
    <property type="nucleotide sequence ID" value="NZ_CP089519.1"/>
</dbReference>
<evidence type="ECO:0000313" key="2">
    <source>
        <dbReference type="EMBL" id="OIN05984.1"/>
    </source>
</evidence>
<protein>
    <recommendedName>
        <fullName evidence="1">DUF7660 domain-containing protein</fullName>
    </recommendedName>
</protein>
<dbReference type="InterPro" id="IPR056077">
    <property type="entry name" value="DUF7660"/>
</dbReference>
<feature type="domain" description="DUF7660" evidence="1">
    <location>
        <begin position="12"/>
        <end position="84"/>
    </location>
</feature>
<name>A0A1H0WJM7_9PSED</name>
<evidence type="ECO:0000313" key="3">
    <source>
        <dbReference type="EMBL" id="SDP90924.1"/>
    </source>
</evidence>
<dbReference type="EMBL" id="LT629708">
    <property type="protein sequence ID" value="SDP90924.1"/>
    <property type="molecule type" value="Genomic_DNA"/>
</dbReference>
<accession>A0A1H0WJM7</accession>
<keyword evidence="5" id="KW-1185">Reference proteome</keyword>
<evidence type="ECO:0000313" key="5">
    <source>
        <dbReference type="Proteomes" id="UP000182654"/>
    </source>
</evidence>
<reference evidence="3 5" key="2">
    <citation type="submission" date="2016-10" db="EMBL/GenBank/DDBJ databases">
        <authorList>
            <person name="Varghese N."/>
            <person name="Submissions S."/>
        </authorList>
    </citation>
    <scope>NUCLEOTIDE SEQUENCE [LARGE SCALE GENOMIC DNA]</scope>
    <source>
        <strain evidence="3 5">BS2774</strain>
    </source>
</reference>
<evidence type="ECO:0000313" key="4">
    <source>
        <dbReference type="Proteomes" id="UP000181686"/>
    </source>
</evidence>
<sequence length="84" mass="9817">MDLDKMIESVKTREEFADFICGLREDLELNSGEWENPTLERFLDAMEAWVRAMNFYALNSGDDEALIPSWQTFAKILFASKIYE</sequence>